<evidence type="ECO:0000313" key="2">
    <source>
        <dbReference type="Proteomes" id="UP000182738"/>
    </source>
</evidence>
<dbReference type="AlphaFoldDB" id="A0A0K6GPA7"/>
<dbReference type="InterPro" id="IPR052767">
    <property type="entry name" value="Bact_com_dev_regulator"/>
</dbReference>
<keyword evidence="2" id="KW-1185">Reference proteome</keyword>
<dbReference type="InterPro" id="IPR016783">
    <property type="entry name" value="Biofilm_formation_YmcA"/>
</dbReference>
<name>A0A0K6GPA7_9BACL</name>
<dbReference type="PIRSF" id="PIRSF021287">
    <property type="entry name" value="Biofilm_formation_YmcA"/>
    <property type="match status" value="1"/>
</dbReference>
<evidence type="ECO:0000313" key="1">
    <source>
        <dbReference type="EMBL" id="CUA80356.1"/>
    </source>
</evidence>
<dbReference type="STRING" id="1325335.GCA_001418025_01668"/>
<dbReference type="EMBL" id="CYGZ01000009">
    <property type="protein sequence ID" value="CUA80356.1"/>
    <property type="molecule type" value="Genomic_DNA"/>
</dbReference>
<sequence>MAKYTKDDIVQKAKELAKMIAETEEVEIFKQAEAKIHENEKVRTMIAKMKSLQKQAVNLQHYGKIEALKKVEAEIDDIYEQLSDIPIVEQFKQSQVEINDLLQLVASTISKTVTDEIITSTGGDVLRGETGAQVKHSHCGHCH</sequence>
<dbReference type="RefSeq" id="WP_055441351.1">
    <property type="nucleotide sequence ID" value="NZ_BAABDZ010000030.1"/>
</dbReference>
<dbReference type="Pfam" id="PF06133">
    <property type="entry name" value="Com_YlbF"/>
    <property type="match status" value="1"/>
</dbReference>
<dbReference type="InterPro" id="IPR010368">
    <property type="entry name" value="Com_YlbF"/>
</dbReference>
<reference evidence="2" key="1">
    <citation type="submission" date="2015-08" db="EMBL/GenBank/DDBJ databases">
        <authorList>
            <person name="Varghese N."/>
        </authorList>
    </citation>
    <scope>NUCLEOTIDE SEQUENCE [LARGE SCALE GENOMIC DNA]</scope>
    <source>
        <strain evidence="2">DSM 27374</strain>
    </source>
</reference>
<dbReference type="PANTHER" id="PTHR38448:SF1">
    <property type="entry name" value="YLBF FAMILY REGULATOR"/>
    <property type="match status" value="1"/>
</dbReference>
<organism evidence="1 2">
    <name type="scientific">Anoxybacillus suryakundensis</name>
    <dbReference type="NCBI Taxonomy" id="1325335"/>
    <lineage>
        <taxon>Bacteria</taxon>
        <taxon>Bacillati</taxon>
        <taxon>Bacillota</taxon>
        <taxon>Bacilli</taxon>
        <taxon>Bacillales</taxon>
        <taxon>Anoxybacillaceae</taxon>
        <taxon>Anoxybacillus</taxon>
    </lineage>
</organism>
<dbReference type="PANTHER" id="PTHR38448">
    <property type="entry name" value="REGULATORY PROTEIN YLBF-RELATED"/>
    <property type="match status" value="1"/>
</dbReference>
<protein>
    <submittedName>
        <fullName evidence="1">Cell fate regulator YmcA, YheA/YmcA/DUF963 family (Controls sporulation, competence, biofilm development)</fullName>
    </submittedName>
</protein>
<dbReference type="Proteomes" id="UP000182738">
    <property type="component" value="Unassembled WGS sequence"/>
</dbReference>
<dbReference type="InterPro" id="IPR023378">
    <property type="entry name" value="YheA/YmcA-like_dom_sf"/>
</dbReference>
<proteinExistence type="predicted"/>
<dbReference type="SUPFAM" id="SSF158622">
    <property type="entry name" value="YheA/YmcA-like"/>
    <property type="match status" value="1"/>
</dbReference>
<gene>
    <name evidence="1" type="ORF">Ga0061060_10935</name>
</gene>
<dbReference type="Gene3D" id="1.20.1500.10">
    <property type="entry name" value="YheA/YmcA-like"/>
    <property type="match status" value="1"/>
</dbReference>
<dbReference type="OrthoDB" id="2167788at2"/>
<accession>A0A0K6GPA7</accession>